<evidence type="ECO:0000313" key="1">
    <source>
        <dbReference type="EMBL" id="WNG44237.1"/>
    </source>
</evidence>
<keyword evidence="2" id="KW-1185">Reference proteome</keyword>
<dbReference type="EMBL" id="CP043494">
    <property type="protein sequence ID" value="WNG44237.1"/>
    <property type="molecule type" value="Genomic_DNA"/>
</dbReference>
<accession>A0ABY9WK68</accession>
<dbReference type="Proteomes" id="UP001611383">
    <property type="component" value="Chromosome"/>
</dbReference>
<proteinExistence type="predicted"/>
<protein>
    <submittedName>
        <fullName evidence="1">Uncharacterized protein</fullName>
    </submittedName>
</protein>
<organism evidence="1 2">
    <name type="scientific">Archangium minus</name>
    <dbReference type="NCBI Taxonomy" id="83450"/>
    <lineage>
        <taxon>Bacteria</taxon>
        <taxon>Pseudomonadati</taxon>
        <taxon>Myxococcota</taxon>
        <taxon>Myxococcia</taxon>
        <taxon>Myxococcales</taxon>
        <taxon>Cystobacterineae</taxon>
        <taxon>Archangiaceae</taxon>
        <taxon>Archangium</taxon>
    </lineage>
</organism>
<name>A0ABY9WK68_9BACT</name>
<reference evidence="1 2" key="1">
    <citation type="submission" date="2019-08" db="EMBL/GenBank/DDBJ databases">
        <title>Archangium and Cystobacter genomes.</title>
        <authorList>
            <person name="Chen I.-C.K."/>
            <person name="Wielgoss S."/>
        </authorList>
    </citation>
    <scope>NUCLEOTIDE SEQUENCE [LARGE SCALE GENOMIC DNA]</scope>
    <source>
        <strain evidence="1 2">Cbm 6</strain>
    </source>
</reference>
<evidence type="ECO:0000313" key="2">
    <source>
        <dbReference type="Proteomes" id="UP001611383"/>
    </source>
</evidence>
<sequence>MRNDNKKSCPRCNHYGPIEQDFGYRIMNRRHVRPQSWCRACRSRAKHLLVSLPPKQTISR</sequence>
<gene>
    <name evidence="1" type="ORF">F0U60_09045</name>
</gene>